<accession>A0ACC2T648</accession>
<protein>
    <submittedName>
        <fullName evidence="1">Uncharacterized protein</fullName>
    </submittedName>
</protein>
<comment type="caution">
    <text evidence="1">The sequence shown here is derived from an EMBL/GenBank/DDBJ whole genome shotgun (WGS) entry which is preliminary data.</text>
</comment>
<proteinExistence type="predicted"/>
<organism evidence="1 2">
    <name type="scientific">Entomophthora muscae</name>
    <dbReference type="NCBI Taxonomy" id="34485"/>
    <lineage>
        <taxon>Eukaryota</taxon>
        <taxon>Fungi</taxon>
        <taxon>Fungi incertae sedis</taxon>
        <taxon>Zoopagomycota</taxon>
        <taxon>Entomophthoromycotina</taxon>
        <taxon>Entomophthoromycetes</taxon>
        <taxon>Entomophthorales</taxon>
        <taxon>Entomophthoraceae</taxon>
        <taxon>Entomophthora</taxon>
    </lineage>
</organism>
<evidence type="ECO:0000313" key="2">
    <source>
        <dbReference type="Proteomes" id="UP001165960"/>
    </source>
</evidence>
<sequence length="420" mass="46788">MDFNFGQEGEEEDWQEQKGPESDGIDSETEATLLGYMHYNATKIVPTSLNTETQASKDSNTDFEEIQKETEDVSSKDIGESHEDSDKLAGLNLIKADLSIEPVKADTSEYVEDPSLILKTQMKRRYYIESIISCYNCLRTGHLASQCPDKDKYCRMCGQLAHNASECTMTSCKNCGQIGHADKDCEMYNTVTKCRLCDKVGHSSSVCSKLWRKYVMARPKLKVPSVLPTWCYNCGSSSHFGDLCPNLRAHDNATAFSTAVAPYSKAHDDQVDRFFHACFRNPILSSLAPETAAVDPIKKPGNQRNSRPANKLASHHPGPRPNHPGPYDRPPSSRPPFRGGNPNPYYRDHSNNTQARGPNFNNTQYRNQSNDSSRSVGSHLNEQGQSRARPVPRGTPNQHSSSYNFSDSGKAGAPKPNYRH</sequence>
<reference evidence="1" key="1">
    <citation type="submission" date="2022-04" db="EMBL/GenBank/DDBJ databases">
        <title>Genome of the entomopathogenic fungus Entomophthora muscae.</title>
        <authorList>
            <person name="Elya C."/>
            <person name="Lovett B.R."/>
            <person name="Lee E."/>
            <person name="Macias A.M."/>
            <person name="Hajek A.E."/>
            <person name="De Bivort B.L."/>
            <person name="Kasson M.T."/>
            <person name="De Fine Licht H.H."/>
            <person name="Stajich J.E."/>
        </authorList>
    </citation>
    <scope>NUCLEOTIDE SEQUENCE</scope>
    <source>
        <strain evidence="1">Berkeley</strain>
    </source>
</reference>
<evidence type="ECO:0000313" key="1">
    <source>
        <dbReference type="EMBL" id="KAJ9070129.1"/>
    </source>
</evidence>
<dbReference type="EMBL" id="QTSX02003590">
    <property type="protein sequence ID" value="KAJ9070129.1"/>
    <property type="molecule type" value="Genomic_DNA"/>
</dbReference>
<name>A0ACC2T648_9FUNG</name>
<keyword evidence="2" id="KW-1185">Reference proteome</keyword>
<gene>
    <name evidence="1" type="ORF">DSO57_1011525</name>
</gene>
<dbReference type="Proteomes" id="UP001165960">
    <property type="component" value="Unassembled WGS sequence"/>
</dbReference>